<dbReference type="eggNOG" id="COG5319">
    <property type="taxonomic scope" value="Bacteria"/>
</dbReference>
<proteinExistence type="predicted"/>
<dbReference type="InterPro" id="IPR009562">
    <property type="entry name" value="DUF1178"/>
</dbReference>
<dbReference type="AlphaFoldDB" id="M1L3Z9"/>
<dbReference type="RefSeq" id="WP_015389064.1">
    <property type="nucleotide sequence ID" value="NC_020283.1"/>
</dbReference>
<dbReference type="PATRIC" id="fig|1208918.3.peg.159"/>
<keyword evidence="2" id="KW-1185">Reference proteome</keyword>
<evidence type="ECO:0000313" key="1">
    <source>
        <dbReference type="EMBL" id="AGF47463.1"/>
    </source>
</evidence>
<dbReference type="HOGENOM" id="CLU_112041_1_0_4"/>
<organism evidence="1 2">
    <name type="scientific">Candidatus Kinetoplastidibacterium crithidiae TCC036E</name>
    <dbReference type="NCBI Taxonomy" id="1208918"/>
    <lineage>
        <taxon>Bacteria</taxon>
        <taxon>Pseudomonadati</taxon>
        <taxon>Pseudomonadota</taxon>
        <taxon>Betaproteobacteria</taxon>
        <taxon>Candidatus Kinetoplastidibacterium</taxon>
    </lineage>
</organism>
<dbReference type="EMBL" id="CP003804">
    <property type="protein sequence ID" value="AGF47463.1"/>
    <property type="molecule type" value="Genomic_DNA"/>
</dbReference>
<dbReference type="KEGG" id="kct:CDEE_0402"/>
<reference evidence="1 2" key="1">
    <citation type="journal article" date="2013" name="Genome Biol. Evol.">
        <title>Genome evolution and phylogenomic analysis of candidatus kinetoplastibacterium, the betaproteobacterial endosymbionts of strigomonas and angomonas.</title>
        <authorList>
            <person name="Alves J.M."/>
            <person name="Serrano M.G."/>
            <person name="Maia da Silva F."/>
            <person name="Voegtly L.J."/>
            <person name="Matveyev A.V."/>
            <person name="Teixeira M.M."/>
            <person name="Camargo E.P."/>
            <person name="Buck G.A."/>
        </authorList>
    </citation>
    <scope>NUCLEOTIDE SEQUENCE [LARGE SCALE GENOMIC DNA]</scope>
    <source>
        <strain evidence="1 2">TCC036E</strain>
    </source>
</reference>
<protein>
    <recommendedName>
        <fullName evidence="3">DUF1178 family protein</fullName>
    </recommendedName>
</protein>
<gene>
    <name evidence="1" type="ORF">CDEE_0402</name>
</gene>
<accession>M1L3Z9</accession>
<dbReference type="PIRSF" id="PIRSF032131">
    <property type="entry name" value="UCP032131"/>
    <property type="match status" value="1"/>
</dbReference>
<evidence type="ECO:0000313" key="2">
    <source>
        <dbReference type="Proteomes" id="UP000011686"/>
    </source>
</evidence>
<name>M1L3Z9_9PROT</name>
<dbReference type="Proteomes" id="UP000011686">
    <property type="component" value="Chromosome"/>
</dbReference>
<sequence length="149" mass="16858">MTIKVFNLHCNNGHMFEGWFSSHTEYEEQISKNLITCPICSSSEISKLLSTPYIGKKRSSSTIEKTHTNNIHNISLEQQAKTIESLRQIINKAENVGNNFAEEARLIHSGESQKTSIKGNISLDEKKELEEEGINIIPIPNFLDDDLLQ</sequence>
<evidence type="ECO:0008006" key="3">
    <source>
        <dbReference type="Google" id="ProtNLM"/>
    </source>
</evidence>
<dbReference type="Pfam" id="PF06676">
    <property type="entry name" value="DUF1178"/>
    <property type="match status" value="1"/>
</dbReference>